<sequence length="360" mass="38744">MRMVLQASPGLLDLATSQQMNETVSSSQDMDMVGVGADDAYDVNLQVAGVFIIMAASVLGMGLSYAFGSDAQAPSNGLLYLSLQMLKGCGVGVIISTALIHLIGEAYEPFEDAGMSEIYEQWPMVFAMVGMFLMAILEFVHHRLEFRSRHYVASAAEVEHPDATLPAEGMPAEVTLNPLQGDGAHDESDKEVVTKSVASKQRSAVLVELSILIHSVLIGFDLGLQTKSQWVPLVIAITFHQFFEGFAVGQIVLDAQFTFWKKFAMTAFYSLTTSVGIAIGIATYLGQNYDGQSKAANITIGVLDSICGGLLLFAGMSVFWPEWFVTNHKLCQADSLVAPSVGFFGVALGMVIMSVIGIWA</sequence>
<evidence type="ECO:0000313" key="6">
    <source>
        <dbReference type="EMBL" id="CAE0194970.1"/>
    </source>
</evidence>
<dbReference type="PANTHER" id="PTHR11040">
    <property type="entry name" value="ZINC/IRON TRANSPORTER"/>
    <property type="match status" value="1"/>
</dbReference>
<comment type="subcellular location">
    <subcellularLocation>
        <location evidence="1">Membrane</location>
        <topology evidence="1">Multi-pass membrane protein</topology>
    </subcellularLocation>
</comment>
<protein>
    <submittedName>
        <fullName evidence="6">Uncharacterized protein</fullName>
    </submittedName>
</protein>
<dbReference type="Pfam" id="PF02535">
    <property type="entry name" value="Zip"/>
    <property type="match status" value="1"/>
</dbReference>
<feature type="transmembrane region" description="Helical" evidence="5">
    <location>
        <begin position="78"/>
        <end position="102"/>
    </location>
</feature>
<feature type="transmembrane region" description="Helical" evidence="5">
    <location>
        <begin position="341"/>
        <end position="359"/>
    </location>
</feature>
<feature type="transmembrane region" description="Helical" evidence="5">
    <location>
        <begin position="45"/>
        <end position="66"/>
    </location>
</feature>
<keyword evidence="4 5" id="KW-0472">Membrane</keyword>
<evidence type="ECO:0000256" key="5">
    <source>
        <dbReference type="SAM" id="Phobius"/>
    </source>
</evidence>
<feature type="transmembrane region" description="Helical" evidence="5">
    <location>
        <begin position="265"/>
        <end position="286"/>
    </location>
</feature>
<feature type="transmembrane region" description="Helical" evidence="5">
    <location>
        <begin position="230"/>
        <end position="253"/>
    </location>
</feature>
<dbReference type="PANTHER" id="PTHR11040:SF44">
    <property type="entry name" value="PROTEIN ZNTC-RELATED"/>
    <property type="match status" value="1"/>
</dbReference>
<dbReference type="EMBL" id="HBHZ01010475">
    <property type="protein sequence ID" value="CAE0194970.1"/>
    <property type="molecule type" value="Transcribed_RNA"/>
</dbReference>
<evidence type="ECO:0000256" key="2">
    <source>
        <dbReference type="ARBA" id="ARBA00022692"/>
    </source>
</evidence>
<feature type="transmembrane region" description="Helical" evidence="5">
    <location>
        <begin position="298"/>
        <end position="320"/>
    </location>
</feature>
<keyword evidence="2 5" id="KW-0812">Transmembrane</keyword>
<gene>
    <name evidence="6" type="ORF">CROS1456_LOCUS8061</name>
</gene>
<evidence type="ECO:0000256" key="3">
    <source>
        <dbReference type="ARBA" id="ARBA00022989"/>
    </source>
</evidence>
<keyword evidence="3 5" id="KW-1133">Transmembrane helix</keyword>
<dbReference type="AlphaFoldDB" id="A0A7S3FU60"/>
<dbReference type="GO" id="GO:0005886">
    <property type="term" value="C:plasma membrane"/>
    <property type="evidence" value="ECO:0007669"/>
    <property type="project" value="TreeGrafter"/>
</dbReference>
<evidence type="ECO:0000256" key="1">
    <source>
        <dbReference type="ARBA" id="ARBA00004141"/>
    </source>
</evidence>
<dbReference type="GO" id="GO:0005385">
    <property type="term" value="F:zinc ion transmembrane transporter activity"/>
    <property type="evidence" value="ECO:0007669"/>
    <property type="project" value="TreeGrafter"/>
</dbReference>
<dbReference type="InterPro" id="IPR003689">
    <property type="entry name" value="ZIP"/>
</dbReference>
<evidence type="ECO:0000256" key="4">
    <source>
        <dbReference type="ARBA" id="ARBA00023136"/>
    </source>
</evidence>
<organism evidence="6">
    <name type="scientific">Chloropicon roscoffensis</name>
    <dbReference type="NCBI Taxonomy" id="1461544"/>
    <lineage>
        <taxon>Eukaryota</taxon>
        <taxon>Viridiplantae</taxon>
        <taxon>Chlorophyta</taxon>
        <taxon>Chloropicophyceae</taxon>
        <taxon>Chloropicales</taxon>
        <taxon>Chloropicaceae</taxon>
        <taxon>Chloropicon</taxon>
    </lineage>
</organism>
<accession>A0A7S3FU60</accession>
<name>A0A7S3FU60_9CHLO</name>
<reference evidence="6" key="1">
    <citation type="submission" date="2021-01" db="EMBL/GenBank/DDBJ databases">
        <authorList>
            <person name="Corre E."/>
            <person name="Pelletier E."/>
            <person name="Niang G."/>
            <person name="Scheremetjew M."/>
            <person name="Finn R."/>
            <person name="Kale V."/>
            <person name="Holt S."/>
            <person name="Cochrane G."/>
            <person name="Meng A."/>
            <person name="Brown T."/>
            <person name="Cohen L."/>
        </authorList>
    </citation>
    <scope>NUCLEOTIDE SEQUENCE</scope>
    <source>
        <strain evidence="6">RCC1871</strain>
    </source>
</reference>
<proteinExistence type="predicted"/>
<feature type="transmembrane region" description="Helical" evidence="5">
    <location>
        <begin position="122"/>
        <end position="140"/>
    </location>
</feature>